<dbReference type="OrthoDB" id="10260355at2759"/>
<evidence type="ECO:0000256" key="3">
    <source>
        <dbReference type="ARBA" id="ARBA00023002"/>
    </source>
</evidence>
<dbReference type="PANTHER" id="PTHR48105">
    <property type="entry name" value="THIOREDOXIN REDUCTASE 1-RELATED-RELATED"/>
    <property type="match status" value="1"/>
</dbReference>
<name>A0A1V6TTL5_9EURO</name>
<dbReference type="GO" id="GO:0097237">
    <property type="term" value="P:cellular response to toxic substance"/>
    <property type="evidence" value="ECO:0007669"/>
    <property type="project" value="UniProtKB-ARBA"/>
</dbReference>
<keyword evidence="4" id="KW-0812">Transmembrane</keyword>
<protein>
    <recommendedName>
        <fullName evidence="5">FAD/NAD(P)-binding domain-containing protein</fullName>
    </recommendedName>
</protein>
<dbReference type="EMBL" id="MLKD01000002">
    <property type="protein sequence ID" value="OQE29707.1"/>
    <property type="molecule type" value="Genomic_DNA"/>
</dbReference>
<dbReference type="Pfam" id="PF07992">
    <property type="entry name" value="Pyr_redox_2"/>
    <property type="match status" value="1"/>
</dbReference>
<gene>
    <name evidence="6" type="ORF">PENSTE_c002G09987</name>
</gene>
<evidence type="ECO:0000256" key="2">
    <source>
        <dbReference type="ARBA" id="ARBA00022630"/>
    </source>
</evidence>
<dbReference type="AlphaFoldDB" id="A0A1V6TTL5"/>
<keyword evidence="4" id="KW-1133">Transmembrane helix</keyword>
<evidence type="ECO:0000313" key="7">
    <source>
        <dbReference type="Proteomes" id="UP000191285"/>
    </source>
</evidence>
<dbReference type="InterPro" id="IPR050097">
    <property type="entry name" value="Ferredoxin-NADP_redctase_2"/>
</dbReference>
<dbReference type="SUPFAM" id="SSF51905">
    <property type="entry name" value="FAD/NAD(P)-binding domain"/>
    <property type="match status" value="1"/>
</dbReference>
<dbReference type="STRING" id="303698.A0A1V6TTL5"/>
<dbReference type="PRINTS" id="PR00368">
    <property type="entry name" value="FADPNR"/>
</dbReference>
<keyword evidence="4" id="KW-0472">Membrane</keyword>
<evidence type="ECO:0000256" key="4">
    <source>
        <dbReference type="SAM" id="Phobius"/>
    </source>
</evidence>
<keyword evidence="2" id="KW-0285">Flavoprotein</keyword>
<dbReference type="InterPro" id="IPR023753">
    <property type="entry name" value="FAD/NAD-binding_dom"/>
</dbReference>
<reference evidence="7" key="1">
    <citation type="journal article" date="2017" name="Nat. Microbiol.">
        <title>Global analysis of biosynthetic gene clusters reveals vast potential of secondary metabolite production in Penicillium species.</title>
        <authorList>
            <person name="Nielsen J.C."/>
            <person name="Grijseels S."/>
            <person name="Prigent S."/>
            <person name="Ji B."/>
            <person name="Dainat J."/>
            <person name="Nielsen K.F."/>
            <person name="Frisvad J.C."/>
            <person name="Workman M."/>
            <person name="Nielsen J."/>
        </authorList>
    </citation>
    <scope>NUCLEOTIDE SEQUENCE [LARGE SCALE GENOMIC DNA]</scope>
    <source>
        <strain evidence="7">IBT 24891</strain>
    </source>
</reference>
<comment type="similarity">
    <text evidence="1">Belongs to the class-II pyridine nucleotide-disulfide oxidoreductase family.</text>
</comment>
<dbReference type="PRINTS" id="PR00469">
    <property type="entry name" value="PNDRDTASEII"/>
</dbReference>
<evidence type="ECO:0000259" key="5">
    <source>
        <dbReference type="Pfam" id="PF07992"/>
    </source>
</evidence>
<evidence type="ECO:0000256" key="1">
    <source>
        <dbReference type="ARBA" id="ARBA00009333"/>
    </source>
</evidence>
<proteinExistence type="inferred from homology"/>
<comment type="caution">
    <text evidence="6">The sequence shown here is derived from an EMBL/GenBank/DDBJ whole genome shotgun (WGS) entry which is preliminary data.</text>
</comment>
<dbReference type="InterPro" id="IPR036188">
    <property type="entry name" value="FAD/NAD-bd_sf"/>
</dbReference>
<dbReference type="Gene3D" id="3.50.50.60">
    <property type="entry name" value="FAD/NAD(P)-binding domain"/>
    <property type="match status" value="2"/>
</dbReference>
<evidence type="ECO:0000313" key="6">
    <source>
        <dbReference type="EMBL" id="OQE29707.1"/>
    </source>
</evidence>
<dbReference type="GO" id="GO:0016491">
    <property type="term" value="F:oxidoreductase activity"/>
    <property type="evidence" value="ECO:0007669"/>
    <property type="project" value="UniProtKB-KW"/>
</dbReference>
<keyword evidence="3" id="KW-0560">Oxidoreductase</keyword>
<feature type="transmembrane region" description="Helical" evidence="4">
    <location>
        <begin position="12"/>
        <end position="33"/>
    </location>
</feature>
<accession>A0A1V6TTL5</accession>
<keyword evidence="7" id="KW-1185">Reference proteome</keyword>
<feature type="domain" description="FAD/NAD(P)-binding" evidence="5">
    <location>
        <begin position="14"/>
        <end position="133"/>
    </location>
</feature>
<sequence length="328" mass="36040">MFQRRTIDKMSKIYDVLIIGGGPAGLSIAGALARQLYTALIIDSGVYRNERTKHMHNVPGFDDADPADYRAKAREDLKRRYETVEFVSAHIQKVQKTAGLFEAADSQGKVYQGRKLALATGVRDVVEEQVEGYSDCWARSIFHCLFCHGYEERGAESVGVLATGPLSSPEMLSHVSLMAKRLSKHVNIYTDGNAELIAAVKPHIHSSNIAYDDRKIVKFEHCGNSDKKPPSLMVHFEDGTSRKEGFMASNPRVEQHGPFAEQLGLEMTPTGEIKTSIPFNETSLAGCFAAGDAATIMTTVVQAVQMGMFAGSALVAQLQRELDEKDEL</sequence>
<organism evidence="6 7">
    <name type="scientific">Penicillium steckii</name>
    <dbReference type="NCBI Taxonomy" id="303698"/>
    <lineage>
        <taxon>Eukaryota</taxon>
        <taxon>Fungi</taxon>
        <taxon>Dikarya</taxon>
        <taxon>Ascomycota</taxon>
        <taxon>Pezizomycotina</taxon>
        <taxon>Eurotiomycetes</taxon>
        <taxon>Eurotiomycetidae</taxon>
        <taxon>Eurotiales</taxon>
        <taxon>Aspergillaceae</taxon>
        <taxon>Penicillium</taxon>
    </lineage>
</organism>
<dbReference type="Proteomes" id="UP000191285">
    <property type="component" value="Unassembled WGS sequence"/>
</dbReference>